<dbReference type="OrthoDB" id="506498at2759"/>
<dbReference type="STRING" id="1163406.A0A0L0NG26"/>
<evidence type="ECO:0000313" key="3">
    <source>
        <dbReference type="Proteomes" id="UP000036947"/>
    </source>
</evidence>
<proteinExistence type="predicted"/>
<protein>
    <submittedName>
        <fullName evidence="2">Uncharacterized protein</fullName>
    </submittedName>
</protein>
<organism evidence="2 3">
    <name type="scientific">Tolypocladium ophioglossoides (strain CBS 100239)</name>
    <name type="common">Snaketongue truffleclub</name>
    <name type="synonym">Elaphocordyceps ophioglossoides</name>
    <dbReference type="NCBI Taxonomy" id="1163406"/>
    <lineage>
        <taxon>Eukaryota</taxon>
        <taxon>Fungi</taxon>
        <taxon>Dikarya</taxon>
        <taxon>Ascomycota</taxon>
        <taxon>Pezizomycotina</taxon>
        <taxon>Sordariomycetes</taxon>
        <taxon>Hypocreomycetidae</taxon>
        <taxon>Hypocreales</taxon>
        <taxon>Ophiocordycipitaceae</taxon>
        <taxon>Tolypocladium</taxon>
    </lineage>
</organism>
<dbReference type="Proteomes" id="UP000036947">
    <property type="component" value="Unassembled WGS sequence"/>
</dbReference>
<feature type="region of interest" description="Disordered" evidence="1">
    <location>
        <begin position="108"/>
        <end position="143"/>
    </location>
</feature>
<accession>A0A0L0NG26</accession>
<gene>
    <name evidence="2" type="ORF">TOPH_02174</name>
</gene>
<dbReference type="EMBL" id="LFRF01000004">
    <property type="protein sequence ID" value="KND93026.1"/>
    <property type="molecule type" value="Genomic_DNA"/>
</dbReference>
<name>A0A0L0NG26_TOLOC</name>
<keyword evidence="3" id="KW-1185">Reference proteome</keyword>
<reference evidence="2 3" key="1">
    <citation type="journal article" date="2015" name="BMC Genomics">
        <title>The genome of the truffle-parasite Tolypocladium ophioglossoides and the evolution of antifungal peptaibiotics.</title>
        <authorList>
            <person name="Quandt C.A."/>
            <person name="Bushley K.E."/>
            <person name="Spatafora J.W."/>
        </authorList>
    </citation>
    <scope>NUCLEOTIDE SEQUENCE [LARGE SCALE GENOMIC DNA]</scope>
    <source>
        <strain evidence="2 3">CBS 100239</strain>
    </source>
</reference>
<evidence type="ECO:0000256" key="1">
    <source>
        <dbReference type="SAM" id="MobiDB-lite"/>
    </source>
</evidence>
<evidence type="ECO:0000313" key="2">
    <source>
        <dbReference type="EMBL" id="KND93026.1"/>
    </source>
</evidence>
<comment type="caution">
    <text evidence="2">The sequence shown here is derived from an EMBL/GenBank/DDBJ whole genome shotgun (WGS) entry which is preliminary data.</text>
</comment>
<sequence>MESARIDHALSRWSSQYLDAMQPYKNPRAALQLPDWMRSAGFTEVESRLLTLPMCAWSNEPRDRNIGLANSENVAQLLQSLALYPFMQLKGMSMADFERLIEQARSEASNPSFKLGTDRLEPGGSNHGGLRLESQPGPPLEQAGAAPSVQLYAMSTLARGQIQLSSPCALALGIKALGQVDVIGRAISCNGRVLESELALSSGHGGLDATTTDEPSAQLPVTVFSTLDNWTDPHRT</sequence>
<dbReference type="AlphaFoldDB" id="A0A0L0NG26"/>